<sequence>MPELMDKDVLKPNLHILHSVMSPKVNYKLFPRNETFYVTILRNTTSQWVSIFTYFNFQKHLPPSPIFESMSRFFNNFHNLNHKKDRHLHLSKNPNFFDLGFWPKYLKPKHLPNSIKAVEKRLDLVMITELWEESLIALKNMLNLEWDDVTVLISSDLFERPPEVPEDLKREILSFNDADYQLYQYFYQKLKTYAQKLPLSDFENLRIYQKFWNETCIGQMVPELSNDDELHLDYRLKNDIPQHYIGQCKMMTCSEMQFIEQYRKSKRIKNNTV</sequence>
<evidence type="ECO:0000313" key="13">
    <source>
        <dbReference type="Proteomes" id="UP000031668"/>
    </source>
</evidence>
<dbReference type="AlphaFoldDB" id="A0A0C2MQD7"/>
<dbReference type="OrthoDB" id="514299at2759"/>
<evidence type="ECO:0000256" key="1">
    <source>
        <dbReference type="ARBA" id="ARBA00004323"/>
    </source>
</evidence>
<keyword evidence="7" id="KW-0333">Golgi apparatus</keyword>
<dbReference type="GO" id="GO:0001733">
    <property type="term" value="F:galactosylceramide sulfotransferase activity"/>
    <property type="evidence" value="ECO:0007669"/>
    <property type="project" value="InterPro"/>
</dbReference>
<reference evidence="10 13" key="1">
    <citation type="journal article" date="2014" name="Genome Biol. Evol.">
        <title>The genome of the myxosporean Thelohanellus kitauei shows adaptations to nutrient acquisition within its fish host.</title>
        <authorList>
            <person name="Yang Y."/>
            <person name="Xiong J."/>
            <person name="Zhou Z."/>
            <person name="Huo F."/>
            <person name="Miao W."/>
            <person name="Ran C."/>
            <person name="Liu Y."/>
            <person name="Zhang J."/>
            <person name="Feng J."/>
            <person name="Wang M."/>
            <person name="Wang M."/>
            <person name="Wang L."/>
            <person name="Yao B."/>
        </authorList>
    </citation>
    <scope>NUCLEOTIDE SEQUENCE [LARGE SCALE GENOMIC DNA]</scope>
    <source>
        <strain evidence="10">Wuqing</strain>
    </source>
</reference>
<dbReference type="PANTHER" id="PTHR14647">
    <property type="entry name" value="GALACTOSE-3-O-SULFOTRANSFERASE"/>
    <property type="match status" value="1"/>
</dbReference>
<keyword evidence="6" id="KW-1133">Transmembrane helix</keyword>
<gene>
    <name evidence="11" type="ORF">RF11_02078</name>
    <name evidence="12" type="ORF">RF11_09160</name>
    <name evidence="10" type="ORF">RF11_14031</name>
</gene>
<comment type="similarity">
    <text evidence="2">Belongs to the galactose-3-O-sulfotransferase family.</text>
</comment>
<comment type="subcellular location">
    <subcellularLocation>
        <location evidence="1">Golgi apparatus membrane</location>
        <topology evidence="1">Single-pass type II membrane protein</topology>
    </subcellularLocation>
</comment>
<dbReference type="GO" id="GO:0009247">
    <property type="term" value="P:glycolipid biosynthetic process"/>
    <property type="evidence" value="ECO:0007669"/>
    <property type="project" value="InterPro"/>
</dbReference>
<evidence type="ECO:0000256" key="8">
    <source>
        <dbReference type="ARBA" id="ARBA00023136"/>
    </source>
</evidence>
<keyword evidence="9" id="KW-0325">Glycoprotein</keyword>
<keyword evidence="5" id="KW-0735">Signal-anchor</keyword>
<keyword evidence="8" id="KW-0472">Membrane</keyword>
<evidence type="ECO:0000256" key="6">
    <source>
        <dbReference type="ARBA" id="ARBA00022989"/>
    </source>
</evidence>
<dbReference type="PANTHER" id="PTHR14647:SF87">
    <property type="entry name" value="PUTATIVE-RELATED"/>
    <property type="match status" value="1"/>
</dbReference>
<evidence type="ECO:0000256" key="3">
    <source>
        <dbReference type="ARBA" id="ARBA00022679"/>
    </source>
</evidence>
<dbReference type="Pfam" id="PF06990">
    <property type="entry name" value="Gal-3-0_sulfotr"/>
    <property type="match status" value="1"/>
</dbReference>
<protein>
    <submittedName>
        <fullName evidence="10">Galactosylceramide sulfotransferase</fullName>
    </submittedName>
</protein>
<comment type="caution">
    <text evidence="10">The sequence shown here is derived from an EMBL/GenBank/DDBJ whole genome shotgun (WGS) entry which is preliminary data.</text>
</comment>
<evidence type="ECO:0000313" key="12">
    <source>
        <dbReference type="EMBL" id="KII71141.1"/>
    </source>
</evidence>
<dbReference type="InterPro" id="IPR009729">
    <property type="entry name" value="Gal-3-0_sulfotransfrase"/>
</dbReference>
<dbReference type="Gene3D" id="3.40.50.300">
    <property type="entry name" value="P-loop containing nucleotide triphosphate hydrolases"/>
    <property type="match status" value="1"/>
</dbReference>
<keyword evidence="13" id="KW-1185">Reference proteome</keyword>
<evidence type="ECO:0000313" key="10">
    <source>
        <dbReference type="EMBL" id="KII63866.1"/>
    </source>
</evidence>
<dbReference type="GO" id="GO:0000139">
    <property type="term" value="C:Golgi membrane"/>
    <property type="evidence" value="ECO:0007669"/>
    <property type="project" value="UniProtKB-SubCell"/>
</dbReference>
<dbReference type="OMA" id="WEESLIA"/>
<evidence type="ECO:0000256" key="7">
    <source>
        <dbReference type="ARBA" id="ARBA00023034"/>
    </source>
</evidence>
<evidence type="ECO:0000256" key="2">
    <source>
        <dbReference type="ARBA" id="ARBA00008124"/>
    </source>
</evidence>
<name>A0A0C2MQD7_THEKT</name>
<keyword evidence="3 10" id="KW-0808">Transferase</keyword>
<evidence type="ECO:0000256" key="9">
    <source>
        <dbReference type="ARBA" id="ARBA00023180"/>
    </source>
</evidence>
<dbReference type="Proteomes" id="UP000031668">
    <property type="component" value="Unassembled WGS sequence"/>
</dbReference>
<accession>A0A0C2MQD7</accession>
<proteinExistence type="inferred from homology"/>
<evidence type="ECO:0000256" key="5">
    <source>
        <dbReference type="ARBA" id="ARBA00022968"/>
    </source>
</evidence>
<keyword evidence="4" id="KW-0812">Transmembrane</keyword>
<dbReference type="EMBL" id="JWZT01001836">
    <property type="protein sequence ID" value="KII71141.1"/>
    <property type="molecule type" value="Genomic_DNA"/>
</dbReference>
<dbReference type="InterPro" id="IPR027417">
    <property type="entry name" value="P-loop_NTPase"/>
</dbReference>
<organism evidence="10 13">
    <name type="scientific">Thelohanellus kitauei</name>
    <name type="common">Myxosporean</name>
    <dbReference type="NCBI Taxonomy" id="669202"/>
    <lineage>
        <taxon>Eukaryota</taxon>
        <taxon>Metazoa</taxon>
        <taxon>Cnidaria</taxon>
        <taxon>Myxozoa</taxon>
        <taxon>Myxosporea</taxon>
        <taxon>Bivalvulida</taxon>
        <taxon>Platysporina</taxon>
        <taxon>Myxobolidae</taxon>
        <taxon>Thelohanellus</taxon>
    </lineage>
</organism>
<evidence type="ECO:0000313" key="11">
    <source>
        <dbReference type="EMBL" id="KII66434.1"/>
    </source>
</evidence>
<evidence type="ECO:0000256" key="4">
    <source>
        <dbReference type="ARBA" id="ARBA00022692"/>
    </source>
</evidence>
<dbReference type="EMBL" id="JWZT01004542">
    <property type="protein sequence ID" value="KII63866.1"/>
    <property type="molecule type" value="Genomic_DNA"/>
</dbReference>
<dbReference type="EMBL" id="JWZT01003532">
    <property type="protein sequence ID" value="KII66434.1"/>
    <property type="molecule type" value="Genomic_DNA"/>
</dbReference>